<name>A0A9Q3FIT5_9BASI</name>
<keyword evidence="1" id="KW-0732">Signal</keyword>
<sequence length="215" mass="23365">MLSTKAIVTVAALVSFIPLISAQSQDTSFQPLAISSIQDTQLLKSYALDDDSRVLVEIFLVNSQAAKFAKRDQTSCKQKTPKTDPTQNYTVIDMTPASCTSQVCYAGSFQAPRKVDCDAIVAAQKKSTGNLTAIPGTFVQVSSGTCAVVFQNPVASSTYAFQYAWTNLGIIAQALLTKCFQPEHQSIGGACVFDHYLQYQFENVLISLQRILKKA</sequence>
<dbReference type="EMBL" id="AVOT02045463">
    <property type="protein sequence ID" value="MBW0540813.1"/>
    <property type="molecule type" value="Genomic_DNA"/>
</dbReference>
<reference evidence="2" key="1">
    <citation type="submission" date="2021-03" db="EMBL/GenBank/DDBJ databases">
        <title>Draft genome sequence of rust myrtle Austropuccinia psidii MF-1, a brazilian biotype.</title>
        <authorList>
            <person name="Quecine M.C."/>
            <person name="Pachon D.M.R."/>
            <person name="Bonatelli M.L."/>
            <person name="Correr F.H."/>
            <person name="Franceschini L.M."/>
            <person name="Leite T.F."/>
            <person name="Margarido G.R.A."/>
            <person name="Almeida C.A."/>
            <person name="Ferrarezi J.A."/>
            <person name="Labate C.A."/>
        </authorList>
    </citation>
    <scope>NUCLEOTIDE SEQUENCE</scope>
    <source>
        <strain evidence="2">MF-1</strain>
    </source>
</reference>
<keyword evidence="3" id="KW-1185">Reference proteome</keyword>
<organism evidence="2 3">
    <name type="scientific">Austropuccinia psidii MF-1</name>
    <dbReference type="NCBI Taxonomy" id="1389203"/>
    <lineage>
        <taxon>Eukaryota</taxon>
        <taxon>Fungi</taxon>
        <taxon>Dikarya</taxon>
        <taxon>Basidiomycota</taxon>
        <taxon>Pucciniomycotina</taxon>
        <taxon>Pucciniomycetes</taxon>
        <taxon>Pucciniales</taxon>
        <taxon>Sphaerophragmiaceae</taxon>
        <taxon>Austropuccinia</taxon>
    </lineage>
</organism>
<evidence type="ECO:0000313" key="2">
    <source>
        <dbReference type="EMBL" id="MBW0540813.1"/>
    </source>
</evidence>
<gene>
    <name evidence="2" type="ORF">O181_080528</name>
</gene>
<evidence type="ECO:0000313" key="3">
    <source>
        <dbReference type="Proteomes" id="UP000765509"/>
    </source>
</evidence>
<dbReference type="Proteomes" id="UP000765509">
    <property type="component" value="Unassembled WGS sequence"/>
</dbReference>
<feature type="signal peptide" evidence="1">
    <location>
        <begin position="1"/>
        <end position="22"/>
    </location>
</feature>
<dbReference type="AlphaFoldDB" id="A0A9Q3FIT5"/>
<evidence type="ECO:0000256" key="1">
    <source>
        <dbReference type="SAM" id="SignalP"/>
    </source>
</evidence>
<protein>
    <submittedName>
        <fullName evidence="2">Uncharacterized protein</fullName>
    </submittedName>
</protein>
<accession>A0A9Q3FIT5</accession>
<feature type="chain" id="PRO_5040415994" evidence="1">
    <location>
        <begin position="23"/>
        <end position="215"/>
    </location>
</feature>
<dbReference type="OrthoDB" id="2503597at2759"/>
<proteinExistence type="predicted"/>
<comment type="caution">
    <text evidence="2">The sequence shown here is derived from an EMBL/GenBank/DDBJ whole genome shotgun (WGS) entry which is preliminary data.</text>
</comment>